<dbReference type="InterPro" id="IPR006675">
    <property type="entry name" value="HDIG_dom"/>
</dbReference>
<dbReference type="Gene3D" id="1.10.3210.10">
    <property type="entry name" value="Hypothetical protein af1432"/>
    <property type="match status" value="1"/>
</dbReference>
<dbReference type="NCBIfam" id="TIGR00277">
    <property type="entry name" value="HDIG"/>
    <property type="match status" value="1"/>
</dbReference>
<name>A0A916J242_9PROT</name>
<dbReference type="PROSITE" id="PS51833">
    <property type="entry name" value="HDOD"/>
    <property type="match status" value="1"/>
</dbReference>
<accession>A0A916J242</accession>
<dbReference type="Proteomes" id="UP000742786">
    <property type="component" value="Unassembled WGS sequence"/>
</dbReference>
<dbReference type="SMART" id="SM00471">
    <property type="entry name" value="HDc"/>
    <property type="match status" value="1"/>
</dbReference>
<dbReference type="InterPro" id="IPR013976">
    <property type="entry name" value="HDOD"/>
</dbReference>
<dbReference type="SUPFAM" id="SSF109604">
    <property type="entry name" value="HD-domain/PDEase-like"/>
    <property type="match status" value="1"/>
</dbReference>
<protein>
    <submittedName>
        <fullName evidence="3">HDOD domain-containing protein</fullName>
    </submittedName>
</protein>
<dbReference type="EMBL" id="CAJQUM010000001">
    <property type="protein sequence ID" value="CAG4882553.1"/>
    <property type="molecule type" value="Genomic_DNA"/>
</dbReference>
<feature type="domain" description="HDOD" evidence="2">
    <location>
        <begin position="42"/>
        <end position="239"/>
    </location>
</feature>
<dbReference type="PANTHER" id="PTHR33525">
    <property type="match status" value="1"/>
</dbReference>
<sequence>MSGSESEVKRQHIIRHLPVDGHSVENLAPELERKLANAVERMPAFPRCVQRVLELTRDINCKPKDMVAVIEKDPVMTMNILRVINSACYALPQRITSVNQSVVYLGINTIKNLSLSVAAAGMLPSSNTAEFDTQRYLIHSLATAAVARQLCTAYGGEEADPGDCYVAGLLHDFGKVVFAQFMVTEFRNALTLSATENLPLHIAERQMIGIDHGYAGAMLASRWKFSRPLVECIRNHHVESAGPTVMLDCLRVADQICHGVGLDDELALWDDQVPAAPERFGNKMGQVVARLGDLRKNIDEVRAFALAEKSK</sequence>
<keyword evidence="4" id="KW-1185">Reference proteome</keyword>
<dbReference type="InterPro" id="IPR006674">
    <property type="entry name" value="HD_domain"/>
</dbReference>
<proteinExistence type="predicted"/>
<evidence type="ECO:0000259" key="1">
    <source>
        <dbReference type="PROSITE" id="PS51831"/>
    </source>
</evidence>
<dbReference type="CDD" id="cd00077">
    <property type="entry name" value="HDc"/>
    <property type="match status" value="1"/>
</dbReference>
<dbReference type="PANTHER" id="PTHR33525:SF3">
    <property type="entry name" value="RIBONUCLEASE Y"/>
    <property type="match status" value="1"/>
</dbReference>
<feature type="domain" description="HD" evidence="1">
    <location>
        <begin position="136"/>
        <end position="259"/>
    </location>
</feature>
<gene>
    <name evidence="3" type="ORF">GTOL_10435</name>
</gene>
<evidence type="ECO:0000259" key="2">
    <source>
        <dbReference type="PROSITE" id="PS51833"/>
    </source>
</evidence>
<evidence type="ECO:0000313" key="3">
    <source>
        <dbReference type="EMBL" id="CAG4882553.1"/>
    </source>
</evidence>
<dbReference type="InterPro" id="IPR003607">
    <property type="entry name" value="HD/PDEase_dom"/>
</dbReference>
<dbReference type="InterPro" id="IPR052340">
    <property type="entry name" value="RNase_Y/CdgJ"/>
</dbReference>
<dbReference type="Pfam" id="PF08668">
    <property type="entry name" value="HDOD"/>
    <property type="match status" value="1"/>
</dbReference>
<evidence type="ECO:0000313" key="4">
    <source>
        <dbReference type="Proteomes" id="UP000742786"/>
    </source>
</evidence>
<dbReference type="AlphaFoldDB" id="A0A916J242"/>
<organism evidence="3 4">
    <name type="scientific">Georgfuchsia toluolica</name>
    <dbReference type="NCBI Taxonomy" id="424218"/>
    <lineage>
        <taxon>Bacteria</taxon>
        <taxon>Pseudomonadati</taxon>
        <taxon>Pseudomonadota</taxon>
        <taxon>Betaproteobacteria</taxon>
        <taxon>Nitrosomonadales</taxon>
        <taxon>Sterolibacteriaceae</taxon>
        <taxon>Georgfuchsia</taxon>
    </lineage>
</organism>
<reference evidence="3" key="1">
    <citation type="submission" date="2021-04" db="EMBL/GenBank/DDBJ databases">
        <authorList>
            <person name="Hornung B."/>
        </authorList>
    </citation>
    <scope>NUCLEOTIDE SEQUENCE</scope>
    <source>
        <strain evidence="3">G5G6</strain>
    </source>
</reference>
<comment type="caution">
    <text evidence="3">The sequence shown here is derived from an EMBL/GenBank/DDBJ whole genome shotgun (WGS) entry which is preliminary data.</text>
</comment>
<dbReference type="PROSITE" id="PS51831">
    <property type="entry name" value="HD"/>
    <property type="match status" value="1"/>
</dbReference>